<accession>A0A2S1QVT2</accession>
<evidence type="ECO:0000259" key="1">
    <source>
        <dbReference type="PROSITE" id="PS50943"/>
    </source>
</evidence>
<dbReference type="InterPro" id="IPR001387">
    <property type="entry name" value="Cro/C1-type_HTH"/>
</dbReference>
<organism evidence="2 3">
    <name type="scientific">Flavobacterium album</name>
    <dbReference type="NCBI Taxonomy" id="2175091"/>
    <lineage>
        <taxon>Bacteria</taxon>
        <taxon>Pseudomonadati</taxon>
        <taxon>Bacteroidota</taxon>
        <taxon>Flavobacteriia</taxon>
        <taxon>Flavobacteriales</taxon>
        <taxon>Flavobacteriaceae</taxon>
        <taxon>Flavobacterium</taxon>
    </lineage>
</organism>
<protein>
    <submittedName>
        <fullName evidence="2">XRE family transcriptional regulator</fullName>
    </submittedName>
</protein>
<dbReference type="InterPro" id="IPR010982">
    <property type="entry name" value="Lambda_DNA-bd_dom_sf"/>
</dbReference>
<dbReference type="CDD" id="cd00093">
    <property type="entry name" value="HTH_XRE"/>
    <property type="match status" value="1"/>
</dbReference>
<dbReference type="SMART" id="SM00530">
    <property type="entry name" value="HTH_XRE"/>
    <property type="match status" value="1"/>
</dbReference>
<proteinExistence type="predicted"/>
<dbReference type="KEGG" id="falb:HYN59_04840"/>
<name>A0A2S1QVT2_9FLAO</name>
<dbReference type="EMBL" id="CP029186">
    <property type="protein sequence ID" value="AWH84486.1"/>
    <property type="molecule type" value="Genomic_DNA"/>
</dbReference>
<keyword evidence="3" id="KW-1185">Reference proteome</keyword>
<dbReference type="GO" id="GO:0003677">
    <property type="term" value="F:DNA binding"/>
    <property type="evidence" value="ECO:0007669"/>
    <property type="project" value="InterPro"/>
</dbReference>
<dbReference type="PROSITE" id="PS50943">
    <property type="entry name" value="HTH_CROC1"/>
    <property type="match status" value="1"/>
</dbReference>
<dbReference type="SUPFAM" id="SSF47413">
    <property type="entry name" value="lambda repressor-like DNA-binding domains"/>
    <property type="match status" value="1"/>
</dbReference>
<gene>
    <name evidence="2" type="ORF">HYN59_04840</name>
</gene>
<dbReference type="Pfam" id="PF01381">
    <property type="entry name" value="HTH_3"/>
    <property type="match status" value="1"/>
</dbReference>
<evidence type="ECO:0000313" key="2">
    <source>
        <dbReference type="EMBL" id="AWH84486.1"/>
    </source>
</evidence>
<feature type="domain" description="HTH cro/C1-type" evidence="1">
    <location>
        <begin position="22"/>
        <end position="73"/>
    </location>
</feature>
<sequence>MSKYSAVKTPASVMAELVLKTRKLRKNNGISQLELATRSGVSFGSIKRFEATGQISLEALLKIAYFFNRLDDFTPVFQTDTNLDAVEKLFSDKTR</sequence>
<reference evidence="2 3" key="1">
    <citation type="submission" date="2018-04" db="EMBL/GenBank/DDBJ databases">
        <title>Genome sequencing of Flavobacterium sp. HYN0059.</title>
        <authorList>
            <person name="Yi H."/>
            <person name="Baek C."/>
        </authorList>
    </citation>
    <scope>NUCLEOTIDE SEQUENCE [LARGE SCALE GENOMIC DNA]</scope>
    <source>
        <strain evidence="2 3">HYN0059</strain>
    </source>
</reference>
<dbReference type="Proteomes" id="UP000244929">
    <property type="component" value="Chromosome"/>
</dbReference>
<dbReference type="OrthoDB" id="129830at2"/>
<dbReference type="Gene3D" id="1.10.260.40">
    <property type="entry name" value="lambda repressor-like DNA-binding domains"/>
    <property type="match status" value="1"/>
</dbReference>
<evidence type="ECO:0000313" key="3">
    <source>
        <dbReference type="Proteomes" id="UP000244929"/>
    </source>
</evidence>
<dbReference type="AlphaFoldDB" id="A0A2S1QVT2"/>